<keyword evidence="2" id="KW-1185">Reference proteome</keyword>
<feature type="non-terminal residue" evidence="1">
    <location>
        <position position="1"/>
    </location>
</feature>
<accession>A0ACA9QRF7</accession>
<proteinExistence type="predicted"/>
<evidence type="ECO:0000313" key="1">
    <source>
        <dbReference type="EMBL" id="CAG8761905.1"/>
    </source>
</evidence>
<protein>
    <submittedName>
        <fullName evidence="1">3572_t:CDS:1</fullName>
    </submittedName>
</protein>
<dbReference type="Proteomes" id="UP000789366">
    <property type="component" value="Unassembled WGS sequence"/>
</dbReference>
<dbReference type="EMBL" id="CAJVPW010048829">
    <property type="protein sequence ID" value="CAG8761905.1"/>
    <property type="molecule type" value="Genomic_DNA"/>
</dbReference>
<comment type="caution">
    <text evidence="1">The sequence shown here is derived from an EMBL/GenBank/DDBJ whole genome shotgun (WGS) entry which is preliminary data.</text>
</comment>
<reference evidence="1" key="1">
    <citation type="submission" date="2021-06" db="EMBL/GenBank/DDBJ databases">
        <authorList>
            <person name="Kallberg Y."/>
            <person name="Tangrot J."/>
            <person name="Rosling A."/>
        </authorList>
    </citation>
    <scope>NUCLEOTIDE SEQUENCE</scope>
    <source>
        <strain evidence="1">28 12/20/2015</strain>
    </source>
</reference>
<name>A0ACA9QRF7_9GLOM</name>
<evidence type="ECO:0000313" key="2">
    <source>
        <dbReference type="Proteomes" id="UP000789366"/>
    </source>
</evidence>
<organism evidence="1 2">
    <name type="scientific">Cetraspora pellucida</name>
    <dbReference type="NCBI Taxonomy" id="1433469"/>
    <lineage>
        <taxon>Eukaryota</taxon>
        <taxon>Fungi</taxon>
        <taxon>Fungi incertae sedis</taxon>
        <taxon>Mucoromycota</taxon>
        <taxon>Glomeromycotina</taxon>
        <taxon>Glomeromycetes</taxon>
        <taxon>Diversisporales</taxon>
        <taxon>Gigasporaceae</taxon>
        <taxon>Cetraspora</taxon>
    </lineage>
</organism>
<sequence length="189" mass="22442">YDKVVSMTSLHYEMKQARRTEKISNLNINLSQNDTSKSDNLSKDYRMNASHESNEFQEEFENYKEFKGFENYKEFRGFKNYKEFKHNEESNYEENDNFSKSRTYCNVSSEEDTDMDVDDKADDQNEDDADNDSMLNEETNLVNMNNQEELEMSNNLPVHPAINQTAKWHLFEIFTDQLDIPNFLDIDTL</sequence>
<gene>
    <name evidence="1" type="ORF">SPELUC_LOCUS15188</name>
</gene>